<dbReference type="Proteomes" id="UP001623349">
    <property type="component" value="Unassembled WGS sequence"/>
</dbReference>
<keyword evidence="3" id="KW-1185">Reference proteome</keyword>
<sequence>MAAGASRDTPGVVGLEPQEGSAAGFIANTGLPVADGVAGVAGGRSQRGEVLLSKHSRSSSEKGSATSEPSRRPSAERHCRKDLLSNSDSS</sequence>
<evidence type="ECO:0000313" key="3">
    <source>
        <dbReference type="Proteomes" id="UP001623349"/>
    </source>
</evidence>
<dbReference type="EMBL" id="BAAFST010000019">
    <property type="protein sequence ID" value="GAB1302249.1"/>
    <property type="molecule type" value="Genomic_DNA"/>
</dbReference>
<reference evidence="2 3" key="1">
    <citation type="submission" date="2024-08" db="EMBL/GenBank/DDBJ databases">
        <title>The draft genome of Apodemus speciosus.</title>
        <authorList>
            <person name="Nabeshima K."/>
            <person name="Suzuki S."/>
            <person name="Onuma M."/>
        </authorList>
    </citation>
    <scope>NUCLEOTIDE SEQUENCE [LARGE SCALE GENOMIC DNA]</scope>
    <source>
        <strain evidence="2">IB14-021</strain>
    </source>
</reference>
<evidence type="ECO:0000313" key="2">
    <source>
        <dbReference type="EMBL" id="GAB1302249.1"/>
    </source>
</evidence>
<gene>
    <name evidence="2" type="ORF">APTSU1_001748700</name>
</gene>
<organism evidence="2 3">
    <name type="scientific">Apodemus speciosus</name>
    <name type="common">Large Japanese field mouse</name>
    <dbReference type="NCBI Taxonomy" id="105296"/>
    <lineage>
        <taxon>Eukaryota</taxon>
        <taxon>Metazoa</taxon>
        <taxon>Chordata</taxon>
        <taxon>Craniata</taxon>
        <taxon>Vertebrata</taxon>
        <taxon>Euteleostomi</taxon>
        <taxon>Mammalia</taxon>
        <taxon>Eutheria</taxon>
        <taxon>Euarchontoglires</taxon>
        <taxon>Glires</taxon>
        <taxon>Rodentia</taxon>
        <taxon>Myomorpha</taxon>
        <taxon>Muroidea</taxon>
        <taxon>Muridae</taxon>
        <taxon>Murinae</taxon>
        <taxon>Apodemus</taxon>
    </lineage>
</organism>
<evidence type="ECO:0000256" key="1">
    <source>
        <dbReference type="SAM" id="MobiDB-lite"/>
    </source>
</evidence>
<protein>
    <submittedName>
        <fullName evidence="2">Centrosomal protein of 78 kDa</fullName>
    </submittedName>
</protein>
<proteinExistence type="predicted"/>
<feature type="compositionally biased region" description="Basic and acidic residues" evidence="1">
    <location>
        <begin position="69"/>
        <end position="83"/>
    </location>
</feature>
<feature type="region of interest" description="Disordered" evidence="1">
    <location>
        <begin position="44"/>
        <end position="90"/>
    </location>
</feature>
<name>A0ABQ0FSM9_APOSI</name>
<comment type="caution">
    <text evidence="2">The sequence shown here is derived from an EMBL/GenBank/DDBJ whole genome shotgun (WGS) entry which is preliminary data.</text>
</comment>
<accession>A0ABQ0FSM9</accession>